<protein>
    <submittedName>
        <fullName evidence="1">Uncharacterized protein</fullName>
    </submittedName>
</protein>
<evidence type="ECO:0000313" key="1">
    <source>
        <dbReference type="EMBL" id="VDP84669.1"/>
    </source>
</evidence>
<dbReference type="EMBL" id="UZAL01047035">
    <property type="protein sequence ID" value="VDP84669.1"/>
    <property type="molecule type" value="Genomic_DNA"/>
</dbReference>
<proteinExistence type="predicted"/>
<dbReference type="SUPFAM" id="SSF143447">
    <property type="entry name" value="AMMECR1-like"/>
    <property type="match status" value="1"/>
</dbReference>
<gene>
    <name evidence="1" type="ORF">SMTD_LOCUS21346</name>
</gene>
<accession>A0A183Q410</accession>
<dbReference type="PROSITE" id="PS51112">
    <property type="entry name" value="AMMECR1"/>
    <property type="match status" value="1"/>
</dbReference>
<dbReference type="AlphaFoldDB" id="A0A183Q410"/>
<dbReference type="PANTHER" id="PTHR13016">
    <property type="entry name" value="AMMECR1 HOMOLOG"/>
    <property type="match status" value="1"/>
</dbReference>
<dbReference type="Proteomes" id="UP000269396">
    <property type="component" value="Unassembled WGS sequence"/>
</dbReference>
<sequence>MIGSEEVERVDRFTYLGSLISPCGLVCDEVSAQIQRAQPAFANLRHLWRWNHCETIDSLLRKGGYRGNISEAFRQSIRLTRYRSEKYSVHASEYLRARQNGYRV</sequence>
<dbReference type="InterPro" id="IPR002733">
    <property type="entry name" value="AMMECR1_domain"/>
</dbReference>
<dbReference type="PANTHER" id="PTHR13016:SF0">
    <property type="entry name" value="AMME SYNDROME CANDIDATE GENE 1 PROTEIN"/>
    <property type="match status" value="1"/>
</dbReference>
<evidence type="ECO:0000313" key="2">
    <source>
        <dbReference type="Proteomes" id="UP000269396"/>
    </source>
</evidence>
<dbReference type="InterPro" id="IPR036071">
    <property type="entry name" value="AMMECR1_dom_sf"/>
</dbReference>
<dbReference type="STRING" id="31246.A0A183Q410"/>
<reference evidence="1 2" key="1">
    <citation type="submission" date="2018-11" db="EMBL/GenBank/DDBJ databases">
        <authorList>
            <consortium name="Pathogen Informatics"/>
        </authorList>
    </citation>
    <scope>NUCLEOTIDE SEQUENCE [LARGE SCALE GENOMIC DNA]</scope>
    <source>
        <strain>Denwood</strain>
        <strain evidence="2">Zambia</strain>
    </source>
</reference>
<name>A0A183Q410_9TREM</name>
<organism evidence="1 2">
    <name type="scientific">Schistosoma mattheei</name>
    <dbReference type="NCBI Taxonomy" id="31246"/>
    <lineage>
        <taxon>Eukaryota</taxon>
        <taxon>Metazoa</taxon>
        <taxon>Spiralia</taxon>
        <taxon>Lophotrochozoa</taxon>
        <taxon>Platyhelminthes</taxon>
        <taxon>Trematoda</taxon>
        <taxon>Digenea</taxon>
        <taxon>Strigeidida</taxon>
        <taxon>Schistosomatoidea</taxon>
        <taxon>Schistosomatidae</taxon>
        <taxon>Schistosoma</taxon>
    </lineage>
</organism>
<keyword evidence="2" id="KW-1185">Reference proteome</keyword>
<dbReference type="InterPro" id="IPR023473">
    <property type="entry name" value="AMMECR1"/>
</dbReference>